<dbReference type="OrthoDB" id="3061721at2759"/>
<sequence length="87" mass="10329">MSPTPVLQEFYSMHQVTPRLIKICSFAHKVLLHAMEIDDVTKRLPLCSQAKEITLWMFKPSYNYYLLQPLETLDQRFVLVHPRNLRV</sequence>
<dbReference type="AlphaFoldDB" id="A0A9P6EDN0"/>
<name>A0A9P6EDN0_9AGAR</name>
<dbReference type="EMBL" id="MU157866">
    <property type="protein sequence ID" value="KAF9526884.1"/>
    <property type="molecule type" value="Genomic_DNA"/>
</dbReference>
<keyword evidence="2" id="KW-1185">Reference proteome</keyword>
<accession>A0A9P6EDN0</accession>
<comment type="caution">
    <text evidence="1">The sequence shown here is derived from an EMBL/GenBank/DDBJ whole genome shotgun (WGS) entry which is preliminary data.</text>
</comment>
<evidence type="ECO:0000313" key="1">
    <source>
        <dbReference type="EMBL" id="KAF9526884.1"/>
    </source>
</evidence>
<evidence type="ECO:0000313" key="2">
    <source>
        <dbReference type="Proteomes" id="UP000807306"/>
    </source>
</evidence>
<reference evidence="1" key="1">
    <citation type="submission" date="2020-11" db="EMBL/GenBank/DDBJ databases">
        <authorList>
            <consortium name="DOE Joint Genome Institute"/>
            <person name="Ahrendt S."/>
            <person name="Riley R."/>
            <person name="Andreopoulos W."/>
            <person name="Labutti K."/>
            <person name="Pangilinan J."/>
            <person name="Ruiz-Duenas F.J."/>
            <person name="Barrasa J.M."/>
            <person name="Sanchez-Garcia M."/>
            <person name="Camarero S."/>
            <person name="Miyauchi S."/>
            <person name="Serrano A."/>
            <person name="Linde D."/>
            <person name="Babiker R."/>
            <person name="Drula E."/>
            <person name="Ayuso-Fernandez I."/>
            <person name="Pacheco R."/>
            <person name="Padilla G."/>
            <person name="Ferreira P."/>
            <person name="Barriuso J."/>
            <person name="Kellner H."/>
            <person name="Castanera R."/>
            <person name="Alfaro M."/>
            <person name="Ramirez L."/>
            <person name="Pisabarro A.G."/>
            <person name="Kuo A."/>
            <person name="Tritt A."/>
            <person name="Lipzen A."/>
            <person name="He G."/>
            <person name="Yan M."/>
            <person name="Ng V."/>
            <person name="Cullen D."/>
            <person name="Martin F."/>
            <person name="Rosso M.-N."/>
            <person name="Henrissat B."/>
            <person name="Hibbett D."/>
            <person name="Martinez A.T."/>
            <person name="Grigoriev I.V."/>
        </authorList>
    </citation>
    <scope>NUCLEOTIDE SEQUENCE</scope>
    <source>
        <strain evidence="1">CBS 506.95</strain>
    </source>
</reference>
<proteinExistence type="predicted"/>
<dbReference type="Proteomes" id="UP000807306">
    <property type="component" value="Unassembled WGS sequence"/>
</dbReference>
<gene>
    <name evidence="1" type="ORF">CPB83DRAFT_857148</name>
</gene>
<organism evidence="1 2">
    <name type="scientific">Crepidotus variabilis</name>
    <dbReference type="NCBI Taxonomy" id="179855"/>
    <lineage>
        <taxon>Eukaryota</taxon>
        <taxon>Fungi</taxon>
        <taxon>Dikarya</taxon>
        <taxon>Basidiomycota</taxon>
        <taxon>Agaricomycotina</taxon>
        <taxon>Agaricomycetes</taxon>
        <taxon>Agaricomycetidae</taxon>
        <taxon>Agaricales</taxon>
        <taxon>Agaricineae</taxon>
        <taxon>Crepidotaceae</taxon>
        <taxon>Crepidotus</taxon>
    </lineage>
</organism>
<protein>
    <submittedName>
        <fullName evidence="1">Uncharacterized protein</fullName>
    </submittedName>
</protein>